<name>G8ZNR8_TORDE</name>
<keyword evidence="6" id="KW-1185">Reference proteome</keyword>
<dbReference type="InterPro" id="IPR002993">
    <property type="entry name" value="ODC_AZ"/>
</dbReference>
<dbReference type="GO" id="GO:0075523">
    <property type="term" value="P:viral translational frameshifting"/>
    <property type="evidence" value="ECO:0007669"/>
    <property type="project" value="UniProtKB-KW"/>
</dbReference>
<comment type="similarity">
    <text evidence="2">Belongs to the ODC antizyme family.</text>
</comment>
<dbReference type="GO" id="GO:2001125">
    <property type="term" value="P:negative regulation of translational frameshifting"/>
    <property type="evidence" value="ECO:0007669"/>
    <property type="project" value="EnsemblFungi"/>
</dbReference>
<evidence type="ECO:0000256" key="2">
    <source>
        <dbReference type="ARBA" id="ARBA00008796"/>
    </source>
</evidence>
<comment type="subunit">
    <text evidence="3">Interacts with ODC and thereby sterically blocks ODC homodimerization.</text>
</comment>
<dbReference type="AlphaFoldDB" id="G8ZNR8"/>
<gene>
    <name evidence="5" type="primary">TDEL0B01330</name>
    <name evidence="5" type="ORF">TDEL_0B01330</name>
</gene>
<dbReference type="Proteomes" id="UP000005627">
    <property type="component" value="Chromosome 2"/>
</dbReference>
<protein>
    <recommendedName>
        <fullName evidence="7">Ornithine decarboxylase antizyme</fullName>
    </recommendedName>
</protein>
<evidence type="ECO:0008006" key="7">
    <source>
        <dbReference type="Google" id="ProtNLM"/>
    </source>
</evidence>
<dbReference type="OrthoDB" id="4033519at2759"/>
<dbReference type="EMBL" id="HE616743">
    <property type="protein sequence ID" value="CCE90262.1"/>
    <property type="molecule type" value="Genomic_DNA"/>
</dbReference>
<evidence type="ECO:0000256" key="1">
    <source>
        <dbReference type="ARBA" id="ARBA00002307"/>
    </source>
</evidence>
<proteinExistence type="inferred from homology"/>
<dbReference type="GeneID" id="11504104"/>
<dbReference type="GO" id="GO:0061136">
    <property type="term" value="P:regulation of proteasomal protein catabolic process"/>
    <property type="evidence" value="ECO:0007669"/>
    <property type="project" value="EnsemblFungi"/>
</dbReference>
<dbReference type="InParanoid" id="G8ZNR8"/>
<evidence type="ECO:0000256" key="3">
    <source>
        <dbReference type="ARBA" id="ARBA00011486"/>
    </source>
</evidence>
<dbReference type="GO" id="GO:0008073">
    <property type="term" value="F:ornithine decarboxylase inhibitor activity"/>
    <property type="evidence" value="ECO:0007669"/>
    <property type="project" value="EnsemblFungi"/>
</dbReference>
<reference evidence="5 6" key="1">
    <citation type="journal article" date="2011" name="Proc. Natl. Acad. Sci. U.S.A.">
        <title>Evolutionary erosion of yeast sex chromosomes by mating-type switching accidents.</title>
        <authorList>
            <person name="Gordon J.L."/>
            <person name="Armisen D."/>
            <person name="Proux-Wera E."/>
            <person name="Oheigeartaigh S.S."/>
            <person name="Byrne K.P."/>
            <person name="Wolfe K.H."/>
        </authorList>
    </citation>
    <scope>NUCLEOTIDE SEQUENCE [LARGE SCALE GENOMIC DNA]</scope>
    <source>
        <strain evidence="6">ATCC 10662 / CBS 1146 / NBRC 0425 / NCYC 2629 / NRRL Y-866</strain>
    </source>
</reference>
<sequence length="279" mass="31868">MGHELLRKKQANVVELLSTEDVQNMITRPSNVAIAFTFPITKLLKRKKSQVTDSNAAFYTYSLDEAGFKDWHADIAGSSVDTSDDEMELYWDVILLAESQFLLPIPSSDGKIMRQNVKLFQKYTVKRIGESLNQIVKSKKPHSDQVVASWRNHGLRYTLVYLPLHFKGVIWCKSDNAYFHVILPQDNLQARRQANGKEWLLALLELASTMDMQFMRLYIRRDDLNGISTFLHNLNWIGGKLVPNEDRNIFINSPTSTDSTGFDASSLGDEAFVILEFEC</sequence>
<dbReference type="eggNOG" id="ENOG502RZPH">
    <property type="taxonomic scope" value="Eukaryota"/>
</dbReference>
<dbReference type="Pfam" id="PF02100">
    <property type="entry name" value="ODC_AZ"/>
    <property type="match status" value="1"/>
</dbReference>
<evidence type="ECO:0000313" key="5">
    <source>
        <dbReference type="EMBL" id="CCE90262.1"/>
    </source>
</evidence>
<evidence type="ECO:0000256" key="4">
    <source>
        <dbReference type="ARBA" id="ARBA00022758"/>
    </source>
</evidence>
<accession>G8ZNR8</accession>
<organism evidence="5 6">
    <name type="scientific">Torulaspora delbrueckii</name>
    <name type="common">Yeast</name>
    <name type="synonym">Candida colliculosa</name>
    <dbReference type="NCBI Taxonomy" id="4950"/>
    <lineage>
        <taxon>Eukaryota</taxon>
        <taxon>Fungi</taxon>
        <taxon>Dikarya</taxon>
        <taxon>Ascomycota</taxon>
        <taxon>Saccharomycotina</taxon>
        <taxon>Saccharomycetes</taxon>
        <taxon>Saccharomycetales</taxon>
        <taxon>Saccharomycetaceae</taxon>
        <taxon>Torulaspora</taxon>
    </lineage>
</organism>
<dbReference type="InterPro" id="IPR016181">
    <property type="entry name" value="Acyl_CoA_acyltransferase"/>
</dbReference>
<evidence type="ECO:0000313" key="6">
    <source>
        <dbReference type="Proteomes" id="UP000005627"/>
    </source>
</evidence>
<keyword evidence="4" id="KW-0688">Ribosomal frameshifting</keyword>
<dbReference type="SUPFAM" id="SSF55729">
    <property type="entry name" value="Acyl-CoA N-acyltransferases (Nat)"/>
    <property type="match status" value="1"/>
</dbReference>
<dbReference type="HOGENOM" id="CLU_087076_0_0_1"/>
<comment type="function">
    <text evidence="1">Ornithine decarboxylase (ODC) antizyme protein that negatively regulates ODC activity and intracellular polyamine biosynthesis in response to increased intracellular polyamine levels. Binds to ODC monomers, inhibiting the assembly of the functional ODC homodimer, and targets the monomers for ubiquitin-independent proteolytic destruction by the 26S proteasome.</text>
</comment>
<dbReference type="KEGG" id="tdl:TDEL_0B01330"/>
<dbReference type="RefSeq" id="XP_003679473.1">
    <property type="nucleotide sequence ID" value="XM_003679425.1"/>
</dbReference>
<dbReference type="FunCoup" id="G8ZNR8">
    <property type="interactions" value="32"/>
</dbReference>